<evidence type="ECO:0000256" key="5">
    <source>
        <dbReference type="SAM" id="Coils"/>
    </source>
</evidence>
<keyword evidence="3" id="KW-1133">Transmembrane helix</keyword>
<dbReference type="Pfam" id="PF04576">
    <property type="entry name" value="Zein-binding"/>
    <property type="match status" value="1"/>
</dbReference>
<comment type="caution">
    <text evidence="8">The sequence shown here is derived from an EMBL/GenBank/DDBJ whole genome shotgun (WGS) entry which is preliminary data.</text>
</comment>
<evidence type="ECO:0000259" key="7">
    <source>
        <dbReference type="PROSITE" id="PS51775"/>
    </source>
</evidence>
<dbReference type="GO" id="GO:0016020">
    <property type="term" value="C:membrane"/>
    <property type="evidence" value="ECO:0007669"/>
    <property type="project" value="UniProtKB-SubCell"/>
</dbReference>
<gene>
    <name evidence="8" type="ORF">E6C27_scaffold280G001560</name>
</gene>
<dbReference type="PANTHER" id="PTHR31448:SF32">
    <property type="entry name" value="MYOSIN-BINDING PROTEIN 1"/>
    <property type="match status" value="1"/>
</dbReference>
<sequence length="1247" mass="140240">MQRLIVGKLSDTFRNGGHGELALEDKAIDQGLFPLKSSLNVATKPNIPFHSGSNELRVTSDSELEVLVSEEEDDKCLIVKSALKEDYCFHRRKTNLDPVLVANELVEDYRAKKKKGSLLKIDFGKSLRPALRTRDSVSINGRLRGRIMASRGARPRIALSSNGSVADHWDLELASWSIIFRRLLKEEEILDFQALLGKIADRSILKDQDRRLCSLGGSGKFRVKSLTIHLSPSSPMDKMINKALWKCNSPRRLFSQKFDLKGIKEYSMINLLIGRIVLKLLIEMLPPDAPFLRQIITLHHDALVAGELITSEETGTNNMGTKSPNEHEDHSTSTSTKVEECPNIDKVVDESSSEKTNDGTDHSIDSESSESDKECEVNLATRQSLESSSTSDSDHNSDSESSESDEKHKVNFATRQPLEKEADIVCNDMKQPPLTNTSVKECLKTDELICESAVKNSNDDMDHDSARESSERDKELEVANFTTEQPLEKDFDAISNDLKQHPFISTTIKIIDEVVHVSANSNNSNDIDHVSVSESFERYKEQEVSNFGISLDKEIDIVTDDSNHTPLINTAIEECPKTDVVACEFTINKNNDDMDKVSESSESDKEHKILNFSVLQSSEEEANLVANDLKQPPLTGTTIEECPKVNEVAYESAIKNINDDTDNVSESTMSDKEHEIFNFSTGQSSEKEIDVVANDLKHSLLINTTVEECSKTNEVTYEHAIKNINNDMDNASESIVSDKGHVIFNSSVGQSSEKETDPVTNDLTQSLLISRTMEKCPTTDEVICESAIVNTNDEMDNSSISESSVSDKQQEVFNFATERPSKMEHDIVAINDMEQFPLQKSPDELVNQSTSDDEGHNFSTSYDDLQEEFASGFNVHRTFHRSVSMESVESLDGSNVSEIEGESIVDRLKRQVEYDKKCIESLYKELEEERSASDVAASQAMAMITRLQDEKAAMHMEALHYLRMMEEQAEYDVEALEKANELLNEKERDIQDLEAELEYYRSTYMVDTIAETEHEKSDDANEESITTENASVKRHEYNGNYSFKSTMAESSKGSYKSFNNQNSSLEFEDEKIYIQLCLKSLEDKVNKLYTNGLSARVPNIIDNGEEVNPEQKGEDNIDVDRSQRNNEDNGSYKHIDQNNCNGKATPEGELVDLDKNGHFSSGENFYDVKGQISYANKREEVDYLALEHKISNLTGKLEALQAGYDFLEHSLHSLRYGEEGLQFAEYIVHQLQELCKLGIILDRRSGS</sequence>
<feature type="compositionally biased region" description="Basic and acidic residues" evidence="6">
    <location>
        <begin position="346"/>
        <end position="376"/>
    </location>
</feature>
<keyword evidence="5" id="KW-0175">Coiled coil</keyword>
<evidence type="ECO:0000256" key="2">
    <source>
        <dbReference type="ARBA" id="ARBA00022692"/>
    </source>
</evidence>
<evidence type="ECO:0000313" key="9">
    <source>
        <dbReference type="Proteomes" id="UP000321393"/>
    </source>
</evidence>
<dbReference type="Proteomes" id="UP000321393">
    <property type="component" value="Unassembled WGS sequence"/>
</dbReference>
<organism evidence="8 9">
    <name type="scientific">Cucumis melo var. makuwa</name>
    <name type="common">Oriental melon</name>
    <dbReference type="NCBI Taxonomy" id="1194695"/>
    <lineage>
        <taxon>Eukaryota</taxon>
        <taxon>Viridiplantae</taxon>
        <taxon>Streptophyta</taxon>
        <taxon>Embryophyta</taxon>
        <taxon>Tracheophyta</taxon>
        <taxon>Spermatophyta</taxon>
        <taxon>Magnoliopsida</taxon>
        <taxon>eudicotyledons</taxon>
        <taxon>Gunneridae</taxon>
        <taxon>Pentapetalae</taxon>
        <taxon>rosids</taxon>
        <taxon>fabids</taxon>
        <taxon>Cucurbitales</taxon>
        <taxon>Cucurbitaceae</taxon>
        <taxon>Benincaseae</taxon>
        <taxon>Cucumis</taxon>
    </lineage>
</organism>
<evidence type="ECO:0000256" key="4">
    <source>
        <dbReference type="ARBA" id="ARBA00023136"/>
    </source>
</evidence>
<feature type="region of interest" description="Disordered" evidence="6">
    <location>
        <begin position="309"/>
        <end position="416"/>
    </location>
</feature>
<feature type="compositionally biased region" description="Basic and acidic residues" evidence="6">
    <location>
        <begin position="392"/>
        <end position="409"/>
    </location>
</feature>
<evidence type="ECO:0000256" key="3">
    <source>
        <dbReference type="ARBA" id="ARBA00022989"/>
    </source>
</evidence>
<dbReference type="OrthoDB" id="1047602at2759"/>
<name>A0A5A7UUY7_CUCMM</name>
<dbReference type="GO" id="GO:0080115">
    <property type="term" value="F:myosin XI tail binding"/>
    <property type="evidence" value="ECO:0007669"/>
    <property type="project" value="UniProtKB-ARBA"/>
</dbReference>
<proteinExistence type="predicted"/>
<evidence type="ECO:0000313" key="8">
    <source>
        <dbReference type="EMBL" id="KAA0057311.1"/>
    </source>
</evidence>
<reference evidence="8 9" key="1">
    <citation type="submission" date="2019-08" db="EMBL/GenBank/DDBJ databases">
        <title>Draft genome sequences of two oriental melons (Cucumis melo L. var makuwa).</title>
        <authorList>
            <person name="Kwon S.-Y."/>
        </authorList>
    </citation>
    <scope>NUCLEOTIDE SEQUENCE [LARGE SCALE GENOMIC DNA]</scope>
    <source>
        <strain evidence="9">cv. SW 3</strain>
        <tissue evidence="8">Leaf</tissue>
    </source>
</reference>
<feature type="region of interest" description="Disordered" evidence="6">
    <location>
        <begin position="1102"/>
        <end position="1148"/>
    </location>
</feature>
<feature type="region of interest" description="Disordered" evidence="6">
    <location>
        <begin position="1012"/>
        <end position="1033"/>
    </location>
</feature>
<comment type="subcellular location">
    <subcellularLocation>
        <location evidence="1">Membrane</location>
        <topology evidence="1">Single-pass membrane protein</topology>
    </subcellularLocation>
</comment>
<accession>A0A5A7UUY7</accession>
<feature type="coiled-coil region" evidence="5">
    <location>
        <begin position="966"/>
        <end position="1003"/>
    </location>
</feature>
<feature type="compositionally biased region" description="Basic and acidic residues" evidence="6">
    <location>
        <begin position="457"/>
        <end position="477"/>
    </location>
</feature>
<protein>
    <submittedName>
        <fullName evidence="8">Myosin-binding protein 1-like</fullName>
    </submittedName>
</protein>
<keyword evidence="2" id="KW-0812">Transmembrane</keyword>
<evidence type="ECO:0000256" key="6">
    <source>
        <dbReference type="SAM" id="MobiDB-lite"/>
    </source>
</evidence>
<dbReference type="PROSITE" id="PS51775">
    <property type="entry name" value="GTD_BINDING"/>
    <property type="match status" value="1"/>
</dbReference>
<dbReference type="InterPro" id="IPR007656">
    <property type="entry name" value="GTD-bd"/>
</dbReference>
<dbReference type="InterPro" id="IPR039306">
    <property type="entry name" value="MYOB"/>
</dbReference>
<dbReference type="EMBL" id="SSTE01007195">
    <property type="protein sequence ID" value="KAA0057311.1"/>
    <property type="molecule type" value="Genomic_DNA"/>
</dbReference>
<evidence type="ECO:0000256" key="1">
    <source>
        <dbReference type="ARBA" id="ARBA00004167"/>
    </source>
</evidence>
<dbReference type="PANTHER" id="PTHR31448">
    <property type="entry name" value="MYOSIN-BINDING PROTEIN 2"/>
    <property type="match status" value="1"/>
</dbReference>
<feature type="compositionally biased region" description="Polar residues" evidence="6">
    <location>
        <begin position="311"/>
        <end position="323"/>
    </location>
</feature>
<feature type="domain" description="GTD-binding" evidence="7">
    <location>
        <begin position="903"/>
        <end position="1001"/>
    </location>
</feature>
<keyword evidence="4" id="KW-0472">Membrane</keyword>
<dbReference type="AlphaFoldDB" id="A0A5A7UUY7"/>
<feature type="compositionally biased region" description="Basic and acidic residues" evidence="6">
    <location>
        <begin position="1109"/>
        <end position="1136"/>
    </location>
</feature>
<feature type="region of interest" description="Disordered" evidence="6">
    <location>
        <begin position="455"/>
        <end position="477"/>
    </location>
</feature>